<dbReference type="CDD" id="cd11619">
    <property type="entry name" value="HR1_CIP4-like"/>
    <property type="match status" value="1"/>
</dbReference>
<feature type="region of interest" description="Disordered" evidence="5">
    <location>
        <begin position="1"/>
        <end position="20"/>
    </location>
</feature>
<reference evidence="8" key="2">
    <citation type="submission" date="2017-10" db="EMBL/GenBank/DDBJ databases">
        <title>Ladona fulva Genome sequencing and assembly.</title>
        <authorList>
            <person name="Murali S."/>
            <person name="Richards S."/>
            <person name="Bandaranaike D."/>
            <person name="Bellair M."/>
            <person name="Blankenburg K."/>
            <person name="Chao H."/>
            <person name="Dinh H."/>
            <person name="Doddapaneni H."/>
            <person name="Dugan-Rocha S."/>
            <person name="Elkadiri S."/>
            <person name="Gnanaolivu R."/>
            <person name="Hernandez B."/>
            <person name="Skinner E."/>
            <person name="Javaid M."/>
            <person name="Lee S."/>
            <person name="Li M."/>
            <person name="Ming W."/>
            <person name="Munidasa M."/>
            <person name="Muniz J."/>
            <person name="Nguyen L."/>
            <person name="Hughes D."/>
            <person name="Osuji N."/>
            <person name="Pu L.-L."/>
            <person name="Puazo M."/>
            <person name="Qu C."/>
            <person name="Quiroz J."/>
            <person name="Raj R."/>
            <person name="Weissenberger G."/>
            <person name="Xin Y."/>
            <person name="Zou X."/>
            <person name="Han Y."/>
            <person name="Worley K."/>
            <person name="Muzny D."/>
            <person name="Gibbs R."/>
        </authorList>
    </citation>
    <scope>NUCLEOTIDE SEQUENCE</scope>
    <source>
        <strain evidence="8">Sampled in the wild</strain>
    </source>
</reference>
<feature type="compositionally biased region" description="Polar residues" evidence="5">
    <location>
        <begin position="195"/>
        <end position="213"/>
    </location>
</feature>
<feature type="domain" description="REM-1" evidence="7">
    <location>
        <begin position="10"/>
        <end position="87"/>
    </location>
</feature>
<dbReference type="PANTHER" id="PTHR15735:SF12">
    <property type="entry name" value="CDC42-INTERACTING PROTEIN 4, ISOFORM B"/>
    <property type="match status" value="1"/>
</dbReference>
<feature type="domain" description="SH3" evidence="6">
    <location>
        <begin position="243"/>
        <end position="344"/>
    </location>
</feature>
<feature type="region of interest" description="Disordered" evidence="5">
    <location>
        <begin position="50"/>
        <end position="70"/>
    </location>
</feature>
<dbReference type="AlphaFoldDB" id="A0A8K0P9T5"/>
<keyword evidence="1 3" id="KW-0728">SH3 domain</keyword>
<dbReference type="Gene3D" id="2.30.30.40">
    <property type="entry name" value="SH3 Domains"/>
    <property type="match status" value="1"/>
</dbReference>
<reference evidence="8" key="1">
    <citation type="submission" date="2013-04" db="EMBL/GenBank/DDBJ databases">
        <authorList>
            <person name="Qu J."/>
            <person name="Murali S.C."/>
            <person name="Bandaranaike D."/>
            <person name="Bellair M."/>
            <person name="Blankenburg K."/>
            <person name="Chao H."/>
            <person name="Dinh H."/>
            <person name="Doddapaneni H."/>
            <person name="Downs B."/>
            <person name="Dugan-Rocha S."/>
            <person name="Elkadiri S."/>
            <person name="Gnanaolivu R.D."/>
            <person name="Hernandez B."/>
            <person name="Javaid M."/>
            <person name="Jayaseelan J.C."/>
            <person name="Lee S."/>
            <person name="Li M."/>
            <person name="Ming W."/>
            <person name="Munidasa M."/>
            <person name="Muniz J."/>
            <person name="Nguyen L."/>
            <person name="Ongeri F."/>
            <person name="Osuji N."/>
            <person name="Pu L.-L."/>
            <person name="Puazo M."/>
            <person name="Qu C."/>
            <person name="Quiroz J."/>
            <person name="Raj R."/>
            <person name="Weissenberger G."/>
            <person name="Xin Y."/>
            <person name="Zou X."/>
            <person name="Han Y."/>
            <person name="Richards S."/>
            <person name="Worley K."/>
            <person name="Muzny D."/>
            <person name="Gibbs R."/>
        </authorList>
    </citation>
    <scope>NUCLEOTIDE SEQUENCE</scope>
    <source>
        <strain evidence="8">Sampled in the wild</strain>
    </source>
</reference>
<dbReference type="SMART" id="SM00326">
    <property type="entry name" value="SH3"/>
    <property type="match status" value="1"/>
</dbReference>
<evidence type="ECO:0000313" key="8">
    <source>
        <dbReference type="EMBL" id="KAG8235879.1"/>
    </source>
</evidence>
<feature type="compositionally biased region" description="Basic residues" evidence="5">
    <location>
        <begin position="296"/>
        <end position="306"/>
    </location>
</feature>
<comment type="caution">
    <text evidence="8">The sequence shown here is derived from an EMBL/GenBank/DDBJ whole genome shotgun (WGS) entry which is preliminary data.</text>
</comment>
<feature type="compositionally biased region" description="Acidic residues" evidence="5">
    <location>
        <begin position="310"/>
        <end position="332"/>
    </location>
</feature>
<dbReference type="PANTHER" id="PTHR15735">
    <property type="entry name" value="FCH AND DOUBLE SH3 DOMAINS PROTEIN"/>
    <property type="match status" value="1"/>
</dbReference>
<accession>A0A8K0P9T5</accession>
<dbReference type="PROSITE" id="PS50002">
    <property type="entry name" value="SH3"/>
    <property type="match status" value="1"/>
</dbReference>
<evidence type="ECO:0000256" key="2">
    <source>
        <dbReference type="ARBA" id="ARBA00023054"/>
    </source>
</evidence>
<evidence type="ECO:0000256" key="5">
    <source>
        <dbReference type="SAM" id="MobiDB-lite"/>
    </source>
</evidence>
<dbReference type="EMBL" id="KZ308962">
    <property type="protein sequence ID" value="KAG8235879.1"/>
    <property type="molecule type" value="Genomic_DNA"/>
</dbReference>
<evidence type="ECO:0000259" key="6">
    <source>
        <dbReference type="PROSITE" id="PS50002"/>
    </source>
</evidence>
<protein>
    <recommendedName>
        <fullName evidence="10">Formin-binding protein 1</fullName>
    </recommendedName>
</protein>
<evidence type="ECO:0008006" key="10">
    <source>
        <dbReference type="Google" id="ProtNLM"/>
    </source>
</evidence>
<feature type="compositionally biased region" description="Low complexity" evidence="5">
    <location>
        <begin position="147"/>
        <end position="156"/>
    </location>
</feature>
<evidence type="ECO:0000256" key="3">
    <source>
        <dbReference type="PROSITE-ProRule" id="PRU00192"/>
    </source>
</evidence>
<dbReference type="Gene3D" id="6.10.140.470">
    <property type="match status" value="1"/>
</dbReference>
<dbReference type="OrthoDB" id="8783038at2759"/>
<evidence type="ECO:0000259" key="7">
    <source>
        <dbReference type="PROSITE" id="PS51860"/>
    </source>
</evidence>
<dbReference type="InterPro" id="IPR001452">
    <property type="entry name" value="SH3_domain"/>
</dbReference>
<organism evidence="8 9">
    <name type="scientific">Ladona fulva</name>
    <name type="common">Scarce chaser dragonfly</name>
    <name type="synonym">Libellula fulva</name>
    <dbReference type="NCBI Taxonomy" id="123851"/>
    <lineage>
        <taxon>Eukaryota</taxon>
        <taxon>Metazoa</taxon>
        <taxon>Ecdysozoa</taxon>
        <taxon>Arthropoda</taxon>
        <taxon>Hexapoda</taxon>
        <taxon>Insecta</taxon>
        <taxon>Pterygota</taxon>
        <taxon>Palaeoptera</taxon>
        <taxon>Odonata</taxon>
        <taxon>Epiprocta</taxon>
        <taxon>Anisoptera</taxon>
        <taxon>Libelluloidea</taxon>
        <taxon>Libellulidae</taxon>
        <taxon>Ladona</taxon>
    </lineage>
</organism>
<dbReference type="Pfam" id="PF25610">
    <property type="entry name" value="HR1_TOCA"/>
    <property type="match status" value="1"/>
</dbReference>
<dbReference type="CDD" id="cd11911">
    <property type="entry name" value="SH3_CIP4-like"/>
    <property type="match status" value="1"/>
</dbReference>
<keyword evidence="9" id="KW-1185">Reference proteome</keyword>
<dbReference type="PROSITE" id="PS51860">
    <property type="entry name" value="REM_1"/>
    <property type="match status" value="1"/>
</dbReference>
<evidence type="ECO:0000256" key="1">
    <source>
        <dbReference type="ARBA" id="ARBA00022443"/>
    </source>
</evidence>
<proteinExistence type="predicted"/>
<feature type="compositionally biased region" description="Polar residues" evidence="5">
    <location>
        <begin position="157"/>
        <end position="169"/>
    </location>
</feature>
<dbReference type="InterPro" id="IPR057870">
    <property type="entry name" value="HR1_TOCA"/>
</dbReference>
<evidence type="ECO:0000256" key="4">
    <source>
        <dbReference type="PROSITE-ProRule" id="PRU01207"/>
    </source>
</evidence>
<dbReference type="GO" id="GO:0007165">
    <property type="term" value="P:signal transduction"/>
    <property type="evidence" value="ECO:0007669"/>
    <property type="project" value="InterPro"/>
</dbReference>
<name>A0A8K0P9T5_LADFU</name>
<gene>
    <name evidence="8" type="ORF">J437_LFUL016452</name>
</gene>
<dbReference type="Pfam" id="PF00018">
    <property type="entry name" value="SH3_1"/>
    <property type="match status" value="1"/>
</dbReference>
<dbReference type="SUPFAM" id="SSF50044">
    <property type="entry name" value="SH3-domain"/>
    <property type="match status" value="1"/>
</dbReference>
<feature type="region of interest" description="Disordered" evidence="5">
    <location>
        <begin position="88"/>
        <end position="228"/>
    </location>
</feature>
<feature type="region of interest" description="Disordered" evidence="5">
    <location>
        <begin position="288"/>
        <end position="359"/>
    </location>
</feature>
<dbReference type="InterPro" id="IPR011072">
    <property type="entry name" value="HR1_rho-bd"/>
</dbReference>
<evidence type="ECO:0000313" key="9">
    <source>
        <dbReference type="Proteomes" id="UP000792457"/>
    </source>
</evidence>
<sequence length="359" mass="38602">MGEAKEDFGDLPPNQRKKRLQQRIDEIAAKLQQETAARDALMKMKGVYESNPAMGDPMTVEGQLHESGNRLDKLRQDLHKYQGFLAELEGGPVAPVGANGGSSSPRLMGIQPGPAVPTHAHRQKSQGPTGPHSPALNGHSGSEDSLSRSASDSSVSNPALQSGNNQSVGNAGVQYQHHIGQTAKQSAPGTPLPSHGSSYSPESGLGTSHTSLPDSEGDDRLGGNNGAEYYYDGTDNGLEEVLPPLGTCRALYPFDATSEGSIPMAEGEELWVVELDQGDGWTRVRRIVPSQLGNGGRRRNRGRRKQNGGGDDDDDDDFDDDDEEDEDREEEGFVPTTYIEVKLFPEQHSQQPPPPPPLP</sequence>
<dbReference type="InterPro" id="IPR036028">
    <property type="entry name" value="SH3-like_dom_sf"/>
</dbReference>
<dbReference type="Proteomes" id="UP000792457">
    <property type="component" value="Unassembled WGS sequence"/>
</dbReference>
<keyword evidence="2 4" id="KW-0175">Coiled coil</keyword>